<protein>
    <recommendedName>
        <fullName evidence="2">CRIB domain-containing protein</fullName>
    </recommendedName>
</protein>
<feature type="compositionally biased region" description="Low complexity" evidence="1">
    <location>
        <begin position="58"/>
        <end position="74"/>
    </location>
</feature>
<evidence type="ECO:0000313" key="4">
    <source>
        <dbReference type="Proteomes" id="UP001150907"/>
    </source>
</evidence>
<proteinExistence type="predicted"/>
<dbReference type="OrthoDB" id="5559822at2759"/>
<dbReference type="PROSITE" id="PS50108">
    <property type="entry name" value="CRIB"/>
    <property type="match status" value="1"/>
</dbReference>
<evidence type="ECO:0000256" key="1">
    <source>
        <dbReference type="SAM" id="MobiDB-lite"/>
    </source>
</evidence>
<feature type="domain" description="CRIB" evidence="2">
    <location>
        <begin position="2"/>
        <end position="15"/>
    </location>
</feature>
<dbReference type="EMBL" id="JANBQF010000002">
    <property type="protein sequence ID" value="KAJ2008620.1"/>
    <property type="molecule type" value="Genomic_DNA"/>
</dbReference>
<comment type="caution">
    <text evidence="3">The sequence shown here is derived from an EMBL/GenBank/DDBJ whole genome shotgun (WGS) entry which is preliminary data.</text>
</comment>
<name>A0A9W8BPF8_9FUNG</name>
<evidence type="ECO:0000259" key="2">
    <source>
        <dbReference type="PROSITE" id="PS50108"/>
    </source>
</evidence>
<dbReference type="Gene3D" id="3.90.810.10">
    <property type="entry name" value="CRIB domain"/>
    <property type="match status" value="1"/>
</dbReference>
<keyword evidence="4" id="KW-1185">Reference proteome</keyword>
<dbReference type="Pfam" id="PF00786">
    <property type="entry name" value="PBD"/>
    <property type="match status" value="1"/>
</dbReference>
<feature type="region of interest" description="Disordered" evidence="1">
    <location>
        <begin position="52"/>
        <end position="80"/>
    </location>
</feature>
<dbReference type="Proteomes" id="UP001150907">
    <property type="component" value="Unassembled WGS sequence"/>
</dbReference>
<sequence>MIGTPSNFVHTGHLGIGTVQGGDFPIVASDPEKLKTLMSQVSAALNEVDVFGGETEDSANTASSPSPSAKSSSTDMGVAC</sequence>
<accession>A0A9W8BPF8</accession>
<dbReference type="InterPro" id="IPR000095">
    <property type="entry name" value="CRIB_dom"/>
</dbReference>
<gene>
    <name evidence="3" type="ORF">H4R26_000099</name>
</gene>
<organism evidence="3 4">
    <name type="scientific">Coemansia thaxteri</name>
    <dbReference type="NCBI Taxonomy" id="2663907"/>
    <lineage>
        <taxon>Eukaryota</taxon>
        <taxon>Fungi</taxon>
        <taxon>Fungi incertae sedis</taxon>
        <taxon>Zoopagomycota</taxon>
        <taxon>Kickxellomycotina</taxon>
        <taxon>Kickxellomycetes</taxon>
        <taxon>Kickxellales</taxon>
        <taxon>Kickxellaceae</taxon>
        <taxon>Coemansia</taxon>
    </lineage>
</organism>
<evidence type="ECO:0000313" key="3">
    <source>
        <dbReference type="EMBL" id="KAJ2008620.1"/>
    </source>
</evidence>
<dbReference type="InterPro" id="IPR036936">
    <property type="entry name" value="CRIB_dom_sf"/>
</dbReference>
<dbReference type="AlphaFoldDB" id="A0A9W8BPF8"/>
<reference evidence="3" key="1">
    <citation type="submission" date="2022-07" db="EMBL/GenBank/DDBJ databases">
        <title>Phylogenomic reconstructions and comparative analyses of Kickxellomycotina fungi.</title>
        <authorList>
            <person name="Reynolds N.K."/>
            <person name="Stajich J.E."/>
            <person name="Barry K."/>
            <person name="Grigoriev I.V."/>
            <person name="Crous P."/>
            <person name="Smith M.E."/>
        </authorList>
    </citation>
    <scope>NUCLEOTIDE SEQUENCE</scope>
    <source>
        <strain evidence="3">IMI 214461</strain>
    </source>
</reference>